<dbReference type="AlphaFoldDB" id="A0A4Y3II03"/>
<dbReference type="Proteomes" id="UP000318242">
    <property type="component" value="Unassembled WGS sequence"/>
</dbReference>
<evidence type="ECO:0000313" key="2">
    <source>
        <dbReference type="Proteomes" id="UP000318242"/>
    </source>
</evidence>
<proteinExistence type="predicted"/>
<dbReference type="EMBL" id="BJLH01000001">
    <property type="protein sequence ID" value="GEA59149.1"/>
    <property type="molecule type" value="Genomic_DNA"/>
</dbReference>
<name>A0A4Y3II03_9VIBR</name>
<comment type="caution">
    <text evidence="1">The sequence shown here is derived from an EMBL/GenBank/DDBJ whole genome shotgun (WGS) entry which is preliminary data.</text>
</comment>
<organism evidence="1 2">
    <name type="scientific">Vibrio comitans NBRC 102076</name>
    <dbReference type="NCBI Taxonomy" id="1219078"/>
    <lineage>
        <taxon>Bacteria</taxon>
        <taxon>Pseudomonadati</taxon>
        <taxon>Pseudomonadota</taxon>
        <taxon>Gammaproteobacteria</taxon>
        <taxon>Vibrionales</taxon>
        <taxon>Vibrionaceae</taxon>
        <taxon>Vibrio</taxon>
    </lineage>
</organism>
<evidence type="ECO:0000313" key="1">
    <source>
        <dbReference type="EMBL" id="GEA59149.1"/>
    </source>
</evidence>
<keyword evidence="2" id="KW-1185">Reference proteome</keyword>
<reference evidence="1 2" key="1">
    <citation type="submission" date="2019-06" db="EMBL/GenBank/DDBJ databases">
        <title>Whole genome shotgun sequence of Vibrio comitans NBRC 102076.</title>
        <authorList>
            <person name="Hosoyama A."/>
            <person name="Uohara A."/>
            <person name="Ohji S."/>
            <person name="Ichikawa N."/>
        </authorList>
    </citation>
    <scope>NUCLEOTIDE SEQUENCE [LARGE SCALE GENOMIC DNA]</scope>
    <source>
        <strain evidence="1 2">NBRC 102076</strain>
    </source>
</reference>
<sequence>MTHTKNLKAIASFEFNSGEELRQHYIDLIGSPFFVGPLTEEEAIRELQQSQHPTPSTNLTGYINEFPDASNDMHSALLYSCEDSFYIVYPF</sequence>
<accession>A0A4Y3II03</accession>
<gene>
    <name evidence="1" type="ORF">VCO01S_03420</name>
</gene>
<protein>
    <submittedName>
        <fullName evidence="1">Uncharacterized protein</fullName>
    </submittedName>
</protein>